<evidence type="ECO:0000256" key="1">
    <source>
        <dbReference type="SAM" id="MobiDB-lite"/>
    </source>
</evidence>
<feature type="compositionally biased region" description="Gly residues" evidence="1">
    <location>
        <begin position="57"/>
        <end position="67"/>
    </location>
</feature>
<dbReference type="AlphaFoldDB" id="A0A0F9VHF2"/>
<proteinExistence type="predicted"/>
<reference evidence="2" key="1">
    <citation type="journal article" date="2015" name="Nature">
        <title>Complex archaea that bridge the gap between prokaryotes and eukaryotes.</title>
        <authorList>
            <person name="Spang A."/>
            <person name="Saw J.H."/>
            <person name="Jorgensen S.L."/>
            <person name="Zaremba-Niedzwiedzka K."/>
            <person name="Martijn J."/>
            <person name="Lind A.E."/>
            <person name="van Eijk R."/>
            <person name="Schleper C."/>
            <person name="Guy L."/>
            <person name="Ettema T.J."/>
        </authorList>
    </citation>
    <scope>NUCLEOTIDE SEQUENCE</scope>
</reference>
<comment type="caution">
    <text evidence="2">The sequence shown here is derived from an EMBL/GenBank/DDBJ whole genome shotgun (WGS) entry which is preliminary data.</text>
</comment>
<gene>
    <name evidence="2" type="ORF">LCGC14_0484040</name>
</gene>
<sequence length="448" mass="45187">MGKGGSSSSVSIPKQFLPGFTSLFNSAFGAARTSAGQEGFGQGQQPGAATQLSNQITGGGGFGGFGQSGSPFQDAFPRPNPNIFGSGPVNLPQFGGQQAGAAPQAGAPQFGVPQQAGGPPPGGASRQRQEGQAQAPSGRTAEQQLLVDLQSGTPEQLAVENYLAAVQPRGAAAGGTKPGSKAIPLASGPPVIGQPFPEQFTAGTSPLEFESLAQREAVARQLQGIGNPLLNLGNFTAQGGFLTPESNPFLGANIEAAIRPIAQQFENSILPNFQSNAIQSGAFSGSSARDLAFNQLASGFGQQVLDTGTNIAFENFQRERQLQQNAGNLLDQGSLLNQLTPELLAQVGLGQRELAQRPLDEALLQFQEGINAPFRPLFPLASIIQGGDIGSAFQTNVPKPSAISGGLIGGLGGASAGANIAGEIGQGDNAGWAALLGALGGGAGGALG</sequence>
<feature type="compositionally biased region" description="Polar residues" evidence="1">
    <location>
        <begin position="130"/>
        <end position="140"/>
    </location>
</feature>
<name>A0A0F9VHF2_9ZZZZ</name>
<feature type="compositionally biased region" description="Low complexity" evidence="1">
    <location>
        <begin position="92"/>
        <end position="117"/>
    </location>
</feature>
<feature type="region of interest" description="Disordered" evidence="1">
    <location>
        <begin position="32"/>
        <end position="140"/>
    </location>
</feature>
<protein>
    <submittedName>
        <fullName evidence="2">Uncharacterized protein</fullName>
    </submittedName>
</protein>
<evidence type="ECO:0000313" key="2">
    <source>
        <dbReference type="EMBL" id="KKN65228.1"/>
    </source>
</evidence>
<dbReference type="EMBL" id="LAZR01000531">
    <property type="protein sequence ID" value="KKN65228.1"/>
    <property type="molecule type" value="Genomic_DNA"/>
</dbReference>
<accession>A0A0F9VHF2</accession>
<organism evidence="2">
    <name type="scientific">marine sediment metagenome</name>
    <dbReference type="NCBI Taxonomy" id="412755"/>
    <lineage>
        <taxon>unclassified sequences</taxon>
        <taxon>metagenomes</taxon>
        <taxon>ecological metagenomes</taxon>
    </lineage>
</organism>